<dbReference type="GO" id="GO:0016787">
    <property type="term" value="F:hydrolase activity"/>
    <property type="evidence" value="ECO:0007669"/>
    <property type="project" value="UniProtKB-KW"/>
</dbReference>
<keyword evidence="1" id="KW-0378">Hydrolase</keyword>
<accession>A0A0H5SEU3</accession>
<dbReference type="AlphaFoldDB" id="A0A0H5SEU3"/>
<dbReference type="RefSeq" id="WP_103202079.1">
    <property type="nucleotide sequence ID" value="NZ_CVTD020000010.1"/>
</dbReference>
<dbReference type="PANTHER" id="PTHR48098">
    <property type="entry name" value="ENTEROCHELIN ESTERASE-RELATED"/>
    <property type="match status" value="1"/>
</dbReference>
<evidence type="ECO:0000313" key="2">
    <source>
        <dbReference type="Proteomes" id="UP000236497"/>
    </source>
</evidence>
<name>A0A0H5SEU3_HERHM</name>
<gene>
    <name evidence="1" type="primary">xynC3</name>
    <name evidence="1" type="ORF">HHT355_0741</name>
</gene>
<dbReference type="Pfam" id="PF00756">
    <property type="entry name" value="Esterase"/>
    <property type="match status" value="1"/>
</dbReference>
<protein>
    <submittedName>
        <fullName evidence="1">Acetyl esterase</fullName>
        <ecNumber evidence="1">3.1.-.-</ecNumber>
    </submittedName>
</protein>
<keyword evidence="2" id="KW-1185">Reference proteome</keyword>
<dbReference type="Proteomes" id="UP000236497">
    <property type="component" value="Unassembled WGS sequence"/>
</dbReference>
<dbReference type="EMBL" id="CVTD020000010">
    <property type="protein sequence ID" value="CRZ33944.1"/>
    <property type="molecule type" value="Genomic_DNA"/>
</dbReference>
<dbReference type="InterPro" id="IPR050583">
    <property type="entry name" value="Mycobacterial_A85_antigen"/>
</dbReference>
<dbReference type="Gene3D" id="3.40.50.1820">
    <property type="entry name" value="alpha/beta hydrolase"/>
    <property type="match status" value="1"/>
</dbReference>
<organism evidence="1 2">
    <name type="scientific">Herbinix hemicellulosilytica</name>
    <dbReference type="NCBI Taxonomy" id="1564487"/>
    <lineage>
        <taxon>Bacteria</taxon>
        <taxon>Bacillati</taxon>
        <taxon>Bacillota</taxon>
        <taxon>Clostridia</taxon>
        <taxon>Lachnospirales</taxon>
        <taxon>Lachnospiraceae</taxon>
        <taxon>Herbinix</taxon>
    </lineage>
</organism>
<dbReference type="InterPro" id="IPR029058">
    <property type="entry name" value="AB_hydrolase_fold"/>
</dbReference>
<dbReference type="InterPro" id="IPR000801">
    <property type="entry name" value="Esterase-like"/>
</dbReference>
<dbReference type="SUPFAM" id="SSF53474">
    <property type="entry name" value="alpha/beta-Hydrolases"/>
    <property type="match status" value="1"/>
</dbReference>
<dbReference type="GO" id="GO:0016747">
    <property type="term" value="F:acyltransferase activity, transferring groups other than amino-acyl groups"/>
    <property type="evidence" value="ECO:0007669"/>
    <property type="project" value="TreeGrafter"/>
</dbReference>
<sequence length="265" mass="29916">MAELNIRLFAPSLSRFTNLLMVLPIDTPPMMTEGNIHYKRPMKTLFLLHGYSGNYMDWMIGSRIGELAAKYNIAVVMPSGDNSFYLNMEASGNNYEDFICKDLINFLRNTFGLAKVPEDTFIGGFSMGGFGAIHSGLVHPEAFGKMIGLSSALICDGIKGMKPGTHNPVANYAYYRQTFGDLEHLDESMNNPKYVVKRRLENGEKIQPIFMACGSEDFLVEANRDFRDFLLKNGVDVTYKESPGVHDWNFWNEYIEPAICWALES</sequence>
<dbReference type="EC" id="3.1.-.-" evidence="1"/>
<dbReference type="OrthoDB" id="9803578at2"/>
<evidence type="ECO:0000313" key="1">
    <source>
        <dbReference type="EMBL" id="CRZ33944.1"/>
    </source>
</evidence>
<proteinExistence type="predicted"/>
<dbReference type="PANTHER" id="PTHR48098:SF1">
    <property type="entry name" value="DIACYLGLYCEROL ACYLTRANSFERASE_MYCOLYLTRANSFERASE AG85A"/>
    <property type="match status" value="1"/>
</dbReference>
<reference evidence="1 2" key="1">
    <citation type="submission" date="2015-06" db="EMBL/GenBank/DDBJ databases">
        <authorList>
            <person name="Wibberg Daniel"/>
        </authorList>
    </citation>
    <scope>NUCLEOTIDE SEQUENCE [LARGE SCALE GENOMIC DNA]</scope>
    <source>
        <strain evidence="1 2">T3/55T</strain>
    </source>
</reference>